<dbReference type="GO" id="GO:0006310">
    <property type="term" value="P:DNA recombination"/>
    <property type="evidence" value="ECO:0007669"/>
    <property type="project" value="UniProtKB-KW"/>
</dbReference>
<dbReference type="RefSeq" id="WP_212538493.1">
    <property type="nucleotide sequence ID" value="NZ_JAGTUU010000010.1"/>
</dbReference>
<keyword evidence="4" id="KW-0233">DNA recombination</keyword>
<organism evidence="8 9">
    <name type="scientific">Thetidibacter halocola</name>
    <dbReference type="NCBI Taxonomy" id="2827239"/>
    <lineage>
        <taxon>Bacteria</taxon>
        <taxon>Pseudomonadati</taxon>
        <taxon>Pseudomonadota</taxon>
        <taxon>Alphaproteobacteria</taxon>
        <taxon>Rhodobacterales</taxon>
        <taxon>Roseobacteraceae</taxon>
        <taxon>Thetidibacter</taxon>
    </lineage>
</organism>
<proteinExistence type="inferred from homology"/>
<evidence type="ECO:0000256" key="2">
    <source>
        <dbReference type="ARBA" id="ARBA00022908"/>
    </source>
</evidence>
<dbReference type="Pfam" id="PF13356">
    <property type="entry name" value="Arm-DNA-bind_3"/>
    <property type="match status" value="1"/>
</dbReference>
<dbReference type="CDD" id="cd00801">
    <property type="entry name" value="INT_P4_C"/>
    <property type="match status" value="1"/>
</dbReference>
<dbReference type="PANTHER" id="PTHR30629">
    <property type="entry name" value="PROPHAGE INTEGRASE"/>
    <property type="match status" value="1"/>
</dbReference>
<feature type="domain" description="Core-binding (CB)" evidence="7">
    <location>
        <begin position="104"/>
        <end position="186"/>
    </location>
</feature>
<dbReference type="PROSITE" id="PS51898">
    <property type="entry name" value="TYR_RECOMBINASE"/>
    <property type="match status" value="1"/>
</dbReference>
<evidence type="ECO:0000256" key="4">
    <source>
        <dbReference type="ARBA" id="ARBA00023172"/>
    </source>
</evidence>
<dbReference type="PROSITE" id="PS51900">
    <property type="entry name" value="CB"/>
    <property type="match status" value="1"/>
</dbReference>
<evidence type="ECO:0000259" key="7">
    <source>
        <dbReference type="PROSITE" id="PS51900"/>
    </source>
</evidence>
<dbReference type="InterPro" id="IPR010998">
    <property type="entry name" value="Integrase_recombinase_N"/>
</dbReference>
<reference evidence="8" key="1">
    <citation type="submission" date="2021-04" db="EMBL/GenBank/DDBJ databases">
        <authorList>
            <person name="Yoon J."/>
        </authorList>
    </citation>
    <scope>NUCLEOTIDE SEQUENCE</scope>
    <source>
        <strain evidence="8">KMU-90</strain>
    </source>
</reference>
<comment type="caution">
    <text evidence="8">The sequence shown here is derived from an EMBL/GenBank/DDBJ whole genome shotgun (WGS) entry which is preliminary data.</text>
</comment>
<keyword evidence="3 5" id="KW-0238">DNA-binding</keyword>
<dbReference type="InterPro" id="IPR011010">
    <property type="entry name" value="DNA_brk_join_enz"/>
</dbReference>
<dbReference type="Pfam" id="PF22022">
    <property type="entry name" value="Phage_int_M"/>
    <property type="match status" value="1"/>
</dbReference>
<dbReference type="InterPro" id="IPR044068">
    <property type="entry name" value="CB"/>
</dbReference>
<keyword evidence="2" id="KW-0229">DNA integration</keyword>
<dbReference type="InterPro" id="IPR013762">
    <property type="entry name" value="Integrase-like_cat_sf"/>
</dbReference>
<feature type="domain" description="Tyr recombinase" evidence="6">
    <location>
        <begin position="217"/>
        <end position="405"/>
    </location>
</feature>
<dbReference type="Proteomes" id="UP000681356">
    <property type="component" value="Unassembled WGS sequence"/>
</dbReference>
<dbReference type="GO" id="GO:0003677">
    <property type="term" value="F:DNA binding"/>
    <property type="evidence" value="ECO:0007669"/>
    <property type="project" value="UniProtKB-UniRule"/>
</dbReference>
<dbReference type="Gene3D" id="1.10.150.130">
    <property type="match status" value="1"/>
</dbReference>
<evidence type="ECO:0000256" key="1">
    <source>
        <dbReference type="ARBA" id="ARBA00008857"/>
    </source>
</evidence>
<dbReference type="InterPro" id="IPR025166">
    <property type="entry name" value="Integrase_DNA_bind_dom"/>
</dbReference>
<dbReference type="InterPro" id="IPR038488">
    <property type="entry name" value="Integrase_DNA-bd_sf"/>
</dbReference>
<protein>
    <submittedName>
        <fullName evidence="8">Tyrosine-type recombinase/integrase</fullName>
    </submittedName>
</protein>
<dbReference type="PANTHER" id="PTHR30629:SF2">
    <property type="entry name" value="PROPHAGE INTEGRASE INTS-RELATED"/>
    <property type="match status" value="1"/>
</dbReference>
<evidence type="ECO:0000313" key="9">
    <source>
        <dbReference type="Proteomes" id="UP000681356"/>
    </source>
</evidence>
<dbReference type="AlphaFoldDB" id="A0A8J7WJ13"/>
<keyword evidence="9" id="KW-1185">Reference proteome</keyword>
<dbReference type="Gene3D" id="3.30.160.390">
    <property type="entry name" value="Integrase, DNA-binding domain"/>
    <property type="match status" value="1"/>
</dbReference>
<gene>
    <name evidence="8" type="ORF">KB874_20840</name>
</gene>
<dbReference type="EMBL" id="JAGTUU010000010">
    <property type="protein sequence ID" value="MBS0126531.1"/>
    <property type="molecule type" value="Genomic_DNA"/>
</dbReference>
<dbReference type="Pfam" id="PF00589">
    <property type="entry name" value="Phage_integrase"/>
    <property type="match status" value="1"/>
</dbReference>
<dbReference type="GO" id="GO:0015074">
    <property type="term" value="P:DNA integration"/>
    <property type="evidence" value="ECO:0007669"/>
    <property type="project" value="UniProtKB-KW"/>
</dbReference>
<accession>A0A8J7WJ13</accession>
<comment type="similarity">
    <text evidence="1">Belongs to the 'phage' integrase family.</text>
</comment>
<dbReference type="SUPFAM" id="SSF56349">
    <property type="entry name" value="DNA breaking-rejoining enzymes"/>
    <property type="match status" value="1"/>
</dbReference>
<dbReference type="InterPro" id="IPR002104">
    <property type="entry name" value="Integrase_catalytic"/>
</dbReference>
<evidence type="ECO:0000313" key="8">
    <source>
        <dbReference type="EMBL" id="MBS0126531.1"/>
    </source>
</evidence>
<evidence type="ECO:0000259" key="6">
    <source>
        <dbReference type="PROSITE" id="PS51898"/>
    </source>
</evidence>
<sequence length="415" mass="46238">MPKVANEMSALAVKRLSEPGRHAVGGVKGLSLSISPNGARSWILRVRVGDKRRHIGLGSYPEVSLADARAKALVERQRVAEGVDPVEARALARQEQVARQKRELSFDDAFAQFFDEKMRKELSNQKHQKQWESTINTYVSPVFGTKSVAEIDLDDVLLALKPIWTSKTETASRLRQRIEAVLDWATAKGHRSGGNPARWKGNLQPLLPSPAKVKEARNQPAIALTDASRWFAALAKREGMSAWALRFLTLTAARSGEVRGATWEEIDLEGATWTIPAGRMKARREHKVPLSPQAVDLLKSVPRFQGSPFVFPSNKGKPLSDMSLSAVMRRLHQAELDAKRPGFVDPRSGDAAVPHGLRSTFRDWAAEKTDYPREMAEVALAHTVGSEVERAYRRGDMLERRRQMMADWAGFLIAE</sequence>
<dbReference type="InterPro" id="IPR050808">
    <property type="entry name" value="Phage_Integrase"/>
</dbReference>
<evidence type="ECO:0000256" key="5">
    <source>
        <dbReference type="PROSITE-ProRule" id="PRU01248"/>
    </source>
</evidence>
<dbReference type="InterPro" id="IPR053876">
    <property type="entry name" value="Phage_int_M"/>
</dbReference>
<evidence type="ECO:0000256" key="3">
    <source>
        <dbReference type="ARBA" id="ARBA00023125"/>
    </source>
</evidence>
<dbReference type="Gene3D" id="1.10.443.10">
    <property type="entry name" value="Intergrase catalytic core"/>
    <property type="match status" value="1"/>
</dbReference>
<name>A0A8J7WJ13_9RHOB</name>